<evidence type="ECO:0000313" key="2">
    <source>
        <dbReference type="EMBL" id="SJL14274.1"/>
    </source>
</evidence>
<reference evidence="3" key="1">
    <citation type="journal article" date="2017" name="Nat. Ecol. Evol.">
        <title>Genome expansion and lineage-specific genetic innovations in the forest pathogenic fungi Armillaria.</title>
        <authorList>
            <person name="Sipos G."/>
            <person name="Prasanna A.N."/>
            <person name="Walter M.C."/>
            <person name="O'Connor E."/>
            <person name="Balint B."/>
            <person name="Krizsan K."/>
            <person name="Kiss B."/>
            <person name="Hess J."/>
            <person name="Varga T."/>
            <person name="Slot J."/>
            <person name="Riley R."/>
            <person name="Boka B."/>
            <person name="Rigling D."/>
            <person name="Barry K."/>
            <person name="Lee J."/>
            <person name="Mihaltcheva S."/>
            <person name="LaButti K."/>
            <person name="Lipzen A."/>
            <person name="Waldron R."/>
            <person name="Moloney N.M."/>
            <person name="Sperisen C."/>
            <person name="Kredics L."/>
            <person name="Vagvoelgyi C."/>
            <person name="Patrignani A."/>
            <person name="Fitzpatrick D."/>
            <person name="Nagy I."/>
            <person name="Doyle S."/>
            <person name="Anderson J.B."/>
            <person name="Grigoriev I.V."/>
            <person name="Gueldener U."/>
            <person name="Muensterkoetter M."/>
            <person name="Nagy L.G."/>
        </authorList>
    </citation>
    <scope>NUCLEOTIDE SEQUENCE [LARGE SCALE GENOMIC DNA]</scope>
    <source>
        <strain evidence="3">C18/9</strain>
    </source>
</reference>
<feature type="compositionally biased region" description="Polar residues" evidence="1">
    <location>
        <begin position="43"/>
        <end position="54"/>
    </location>
</feature>
<accession>A0A284RZU2</accession>
<protein>
    <submittedName>
        <fullName evidence="2">Uncharacterized protein</fullName>
    </submittedName>
</protein>
<dbReference type="EMBL" id="FUEG01000023">
    <property type="protein sequence ID" value="SJL14274.1"/>
    <property type="molecule type" value="Genomic_DNA"/>
</dbReference>
<keyword evidence="3" id="KW-1185">Reference proteome</keyword>
<dbReference type="AlphaFoldDB" id="A0A284RZU2"/>
<feature type="region of interest" description="Disordered" evidence="1">
    <location>
        <begin position="43"/>
        <end position="67"/>
    </location>
</feature>
<sequence>MERLINDVGWFIEAGSKVRFNDDEPKSRRRLVLDETLLGSMSTGLRRSQTSTGATAGGEARLEDQETGTVDVLVSNREEEMFDFKHSQTETMMAFMAVTVANFHERFDSGHGTNAVFVLLIKGYGFGFPHTAGGPIKNLISYSSEDDAWLVTLQQSHHRFKKISAILDWLKEKLLDESVKRPWKHRWPFTKEDVADDLYRIKHFKTFILGAMQHDNKALLHVMQDTLGKVNGNVKRIAENRYVTRQIQKVEKETKMVERVASQVTDPEIIMRRASTSDKRREAQSTPTFKYGLVFGDFYPSRYQSLHR</sequence>
<evidence type="ECO:0000256" key="1">
    <source>
        <dbReference type="SAM" id="MobiDB-lite"/>
    </source>
</evidence>
<gene>
    <name evidence="2" type="ORF">ARMOST_17730</name>
</gene>
<organism evidence="2 3">
    <name type="scientific">Armillaria ostoyae</name>
    <name type="common">Armillaria root rot fungus</name>
    <dbReference type="NCBI Taxonomy" id="47428"/>
    <lineage>
        <taxon>Eukaryota</taxon>
        <taxon>Fungi</taxon>
        <taxon>Dikarya</taxon>
        <taxon>Basidiomycota</taxon>
        <taxon>Agaricomycotina</taxon>
        <taxon>Agaricomycetes</taxon>
        <taxon>Agaricomycetidae</taxon>
        <taxon>Agaricales</taxon>
        <taxon>Marasmiineae</taxon>
        <taxon>Physalacriaceae</taxon>
        <taxon>Armillaria</taxon>
    </lineage>
</organism>
<proteinExistence type="predicted"/>
<evidence type="ECO:0000313" key="3">
    <source>
        <dbReference type="Proteomes" id="UP000219338"/>
    </source>
</evidence>
<dbReference type="Proteomes" id="UP000219338">
    <property type="component" value="Unassembled WGS sequence"/>
</dbReference>
<name>A0A284RZU2_ARMOS</name>